<organism evidence="3 4">
    <name type="scientific">Dentipellis fragilis</name>
    <dbReference type="NCBI Taxonomy" id="205917"/>
    <lineage>
        <taxon>Eukaryota</taxon>
        <taxon>Fungi</taxon>
        <taxon>Dikarya</taxon>
        <taxon>Basidiomycota</taxon>
        <taxon>Agaricomycotina</taxon>
        <taxon>Agaricomycetes</taxon>
        <taxon>Russulales</taxon>
        <taxon>Hericiaceae</taxon>
        <taxon>Dentipellis</taxon>
    </lineage>
</organism>
<feature type="chain" id="PRO_5021272643" description="Secreted protein" evidence="2">
    <location>
        <begin position="19"/>
        <end position="126"/>
    </location>
</feature>
<protein>
    <recommendedName>
        <fullName evidence="5">Secreted protein</fullName>
    </recommendedName>
</protein>
<feature type="compositionally biased region" description="Polar residues" evidence="1">
    <location>
        <begin position="62"/>
        <end position="72"/>
    </location>
</feature>
<dbReference type="PROSITE" id="PS51257">
    <property type="entry name" value="PROKAR_LIPOPROTEIN"/>
    <property type="match status" value="1"/>
</dbReference>
<accession>A0A4Y9YTL2</accession>
<feature type="region of interest" description="Disordered" evidence="1">
    <location>
        <begin position="38"/>
        <end position="87"/>
    </location>
</feature>
<proteinExistence type="predicted"/>
<dbReference type="AlphaFoldDB" id="A0A4Y9YTL2"/>
<keyword evidence="2" id="KW-0732">Signal</keyword>
<sequence>MRICICICICIYASSVACVARWAGEIGVVCFAVVSEAEEGEEGDGDGDGDGDGEEEEKVRSRASTQLSRSQSVVGAGTGGEVGAVRDGDGKVFHLLPSYARVGRSLCSSLGGRRMPDAMCALGRSE</sequence>
<comment type="caution">
    <text evidence="3">The sequence shown here is derived from an EMBL/GenBank/DDBJ whole genome shotgun (WGS) entry which is preliminary data.</text>
</comment>
<evidence type="ECO:0000256" key="1">
    <source>
        <dbReference type="SAM" id="MobiDB-lite"/>
    </source>
</evidence>
<gene>
    <name evidence="3" type="ORF">EVG20_g5192</name>
</gene>
<evidence type="ECO:0000313" key="4">
    <source>
        <dbReference type="Proteomes" id="UP000298327"/>
    </source>
</evidence>
<name>A0A4Y9YTL2_9AGAM</name>
<feature type="signal peptide" evidence="2">
    <location>
        <begin position="1"/>
        <end position="18"/>
    </location>
</feature>
<keyword evidence="4" id="KW-1185">Reference proteome</keyword>
<evidence type="ECO:0000256" key="2">
    <source>
        <dbReference type="SAM" id="SignalP"/>
    </source>
</evidence>
<evidence type="ECO:0000313" key="3">
    <source>
        <dbReference type="EMBL" id="TFY65896.1"/>
    </source>
</evidence>
<dbReference type="EMBL" id="SEOQ01000297">
    <property type="protein sequence ID" value="TFY65896.1"/>
    <property type="molecule type" value="Genomic_DNA"/>
</dbReference>
<reference evidence="3 4" key="1">
    <citation type="submission" date="2019-02" db="EMBL/GenBank/DDBJ databases">
        <title>Genome sequencing of the rare red list fungi Dentipellis fragilis.</title>
        <authorList>
            <person name="Buettner E."/>
            <person name="Kellner H."/>
        </authorList>
    </citation>
    <scope>NUCLEOTIDE SEQUENCE [LARGE SCALE GENOMIC DNA]</scope>
    <source>
        <strain evidence="3 4">DSM 105465</strain>
    </source>
</reference>
<evidence type="ECO:0008006" key="5">
    <source>
        <dbReference type="Google" id="ProtNLM"/>
    </source>
</evidence>
<feature type="compositionally biased region" description="Acidic residues" evidence="1">
    <location>
        <begin position="38"/>
        <end position="56"/>
    </location>
</feature>
<dbReference type="Proteomes" id="UP000298327">
    <property type="component" value="Unassembled WGS sequence"/>
</dbReference>